<dbReference type="Pfam" id="PF13416">
    <property type="entry name" value="SBP_bac_8"/>
    <property type="match status" value="1"/>
</dbReference>
<dbReference type="SUPFAM" id="SSF53850">
    <property type="entry name" value="Periplasmic binding protein-like II"/>
    <property type="match status" value="1"/>
</dbReference>
<evidence type="ECO:0000313" key="5">
    <source>
        <dbReference type="EMBL" id="GLY68844.1"/>
    </source>
</evidence>
<dbReference type="GO" id="GO:0042956">
    <property type="term" value="P:maltodextrin transmembrane transport"/>
    <property type="evidence" value="ECO:0007669"/>
    <property type="project" value="TreeGrafter"/>
</dbReference>
<keyword evidence="2" id="KW-0813">Transport</keyword>
<evidence type="ECO:0000256" key="4">
    <source>
        <dbReference type="SAM" id="Phobius"/>
    </source>
</evidence>
<evidence type="ECO:0008006" key="7">
    <source>
        <dbReference type="Google" id="ProtNLM"/>
    </source>
</evidence>
<gene>
    <name evidence="5" type="ORF">Atai01_54630</name>
</gene>
<proteinExistence type="inferred from homology"/>
<dbReference type="Gene3D" id="3.40.190.10">
    <property type="entry name" value="Periplasmic binding protein-like II"/>
    <property type="match status" value="2"/>
</dbReference>
<keyword evidence="4" id="KW-1133">Transmembrane helix</keyword>
<comment type="similarity">
    <text evidence="1">Belongs to the bacterial solute-binding protein 1 family.</text>
</comment>
<dbReference type="GO" id="GO:1901982">
    <property type="term" value="F:maltose binding"/>
    <property type="evidence" value="ECO:0007669"/>
    <property type="project" value="TreeGrafter"/>
</dbReference>
<keyword evidence="4" id="KW-0812">Transmembrane</keyword>
<keyword evidence="6" id="KW-1185">Reference proteome</keyword>
<dbReference type="PANTHER" id="PTHR30061">
    <property type="entry name" value="MALTOSE-BINDING PERIPLASMIC PROTEIN"/>
    <property type="match status" value="1"/>
</dbReference>
<evidence type="ECO:0000256" key="2">
    <source>
        <dbReference type="ARBA" id="ARBA00022448"/>
    </source>
</evidence>
<reference evidence="5" key="1">
    <citation type="submission" date="2023-03" db="EMBL/GenBank/DDBJ databases">
        <title>Amycolatopsis taiwanensis NBRC 103393.</title>
        <authorList>
            <person name="Ichikawa N."/>
            <person name="Sato H."/>
            <person name="Tonouchi N."/>
        </authorList>
    </citation>
    <scope>NUCLEOTIDE SEQUENCE</scope>
    <source>
        <strain evidence="5">NBRC 103393</strain>
    </source>
</reference>
<organism evidence="5 6">
    <name type="scientific">Amycolatopsis taiwanensis</name>
    <dbReference type="NCBI Taxonomy" id="342230"/>
    <lineage>
        <taxon>Bacteria</taxon>
        <taxon>Bacillati</taxon>
        <taxon>Actinomycetota</taxon>
        <taxon>Actinomycetes</taxon>
        <taxon>Pseudonocardiales</taxon>
        <taxon>Pseudonocardiaceae</taxon>
        <taxon>Amycolatopsis</taxon>
    </lineage>
</organism>
<evidence type="ECO:0000313" key="6">
    <source>
        <dbReference type="Proteomes" id="UP001165136"/>
    </source>
</evidence>
<dbReference type="RefSeq" id="WP_027945440.1">
    <property type="nucleotide sequence ID" value="NZ_BSTI01000013.1"/>
</dbReference>
<dbReference type="Proteomes" id="UP001165136">
    <property type="component" value="Unassembled WGS sequence"/>
</dbReference>
<dbReference type="GO" id="GO:0015768">
    <property type="term" value="P:maltose transport"/>
    <property type="evidence" value="ECO:0007669"/>
    <property type="project" value="TreeGrafter"/>
</dbReference>
<evidence type="ECO:0000256" key="1">
    <source>
        <dbReference type="ARBA" id="ARBA00008520"/>
    </source>
</evidence>
<sequence>MGFVAAFSLFNDVGTAASTIVGICGAITAVGALARAAGASRRRARARALKISWQVGSRAEQTGALALNESKTTFENVVLTVACGIHGREVRQDLGLLRAGQDYLWASTVVHESLRSRKVDHGLDQGNGASHDRRPHGVQVTFRNGRRYWFRDDKRVERVKSLVIWAEQTRAKTLARYFGQWSPFHRSYPVSVKVQPFERTEALEHAFMRLAETGDPPRGHEVPDVVVGPHDWIGRVARDESVVEPPLNPKWVRPISPSALEALSRNDRLYAIPYVFDSVALIRNNALTGPGPMPTSLAEAVAAGEKALEAKGIEDGSALALQVGAPDAHGNAGDPFHMWPLFASLGGSFFGFRGQESGAGSFDDISRWRESFVDAFVRLAELGCAPDGKGVLRPTLGRAEALELFLSGRAPFFVCSSRGLAAIRDRKLDVTVGVVPPAGDQPAQPMVSVYGMYIYRDAPNLPAARDLLTSYVSQPRAGLDLNRFQQLVPVQDEAMSKIGERDPVLRPYVEQCRRGLHMPSWPEMREAWQLVGRAQYEVLAGDGGDPRELAAVTAERGWELLRQARGA</sequence>
<protein>
    <recommendedName>
        <fullName evidence="7">Extracellular solute-binding protein</fullName>
    </recommendedName>
</protein>
<accession>A0A9W6VIV3</accession>
<keyword evidence="4" id="KW-0472">Membrane</keyword>
<evidence type="ECO:0000256" key="3">
    <source>
        <dbReference type="ARBA" id="ARBA00022729"/>
    </source>
</evidence>
<keyword evidence="3" id="KW-0732">Signal</keyword>
<dbReference type="AlphaFoldDB" id="A0A9W6VIV3"/>
<dbReference type="InterPro" id="IPR006059">
    <property type="entry name" value="SBP"/>
</dbReference>
<dbReference type="EMBL" id="BSTI01000013">
    <property type="protein sequence ID" value="GLY68844.1"/>
    <property type="molecule type" value="Genomic_DNA"/>
</dbReference>
<dbReference type="PANTHER" id="PTHR30061:SF50">
    <property type="entry name" value="MALTOSE_MALTODEXTRIN-BINDING PERIPLASMIC PROTEIN"/>
    <property type="match status" value="1"/>
</dbReference>
<comment type="caution">
    <text evidence="5">The sequence shown here is derived from an EMBL/GenBank/DDBJ whole genome shotgun (WGS) entry which is preliminary data.</text>
</comment>
<dbReference type="GO" id="GO:0055052">
    <property type="term" value="C:ATP-binding cassette (ABC) transporter complex, substrate-binding subunit-containing"/>
    <property type="evidence" value="ECO:0007669"/>
    <property type="project" value="TreeGrafter"/>
</dbReference>
<feature type="transmembrane region" description="Helical" evidence="4">
    <location>
        <begin position="16"/>
        <end position="37"/>
    </location>
</feature>
<name>A0A9W6VIV3_9PSEU</name>